<gene>
    <name evidence="2" type="ordered locus">VIBHAR_01674</name>
</gene>
<dbReference type="PANTHER" id="PTHR32305:SF15">
    <property type="entry name" value="PROTEIN RHSA-RELATED"/>
    <property type="match status" value="1"/>
</dbReference>
<protein>
    <recommendedName>
        <fullName evidence="4">RHS repeat-associated core domain-containing protein</fullName>
    </recommendedName>
</protein>
<dbReference type="InterPro" id="IPR050708">
    <property type="entry name" value="T6SS_VgrG/RHS"/>
</dbReference>
<dbReference type="PANTHER" id="PTHR32305">
    <property type="match status" value="1"/>
</dbReference>
<sequence length="1559" mass="171903">MLGAGWQVNLTQYSNVTERLSLGKGQSYVRLGETEGEWSLDYALKDIRVIEDSENIYVYHKDGTLETLTFINDSHDVAYVSTIRNAAGRTVYFDYTFKNGVNLLSALRDEEITLLEVTYGDGMTTFTSYPGTGGEAVSTVYYGESIYKIVSPLGEETSFYYKTFEQNGYRGYLITQVNYADGSQETVYYDNRLDLPLGAPINYQPSLSQHVRTNASENPDIITDFNFGEGEDGDFNYWGNNSGVDWNDNRDTLAEYGGSYAYQCSTVCGDKRTRYRFNKFHQLFEQIETTDDIHIKTTRMTYFGNDTLPQSLQTDVRYLLMSSTLMEVTAPEGTRTFEQTFDYDEWGNLLAQTEVSGVMHRLSYYPPEGEGNSCPAHPFGFSSFPREKVAVSADGLFEKHYDLSYKAIPSADGTFDNVRLSSVVYGDDTFSLSYFEPGDTGGIQGELKRFSTLVDGITTFIDMHYAQGDDSLQQTRTLTGADGLSARQHNTTSRWTGDILSETDLEDVVTAYSYDLSGRLVARTHASGTDYESTVTVVYDNLPDVTDLPDGLLRVGKRVQVRTPSGVTHVYVDGEQRSLFIYKKDEHGSMKKVAESRYDEQGRLLSKAVWDHVYSESATEPLYDCINRVQYTYGVWGEVTRETYHDGTVRDKEVDPVAMTVRESLSNGEHRLSGRLTRLDLFGNPVSQVRLAVDGEAYSETTLTYDGFGNRQSVTTPTGRTTCVEERDKFDRPLSVIDYDGSRHDFRYLNGSIGAMLVSINTLPGSNFSKETSVTRGIQSYDGLRRIVDRSVNGISREYEYTGSSRVPSSMTNGRGQRISVDFIPEIGALSSVEIASDIQQYSYATQDGSEVPPGVLLGASNGNGSYAYEYSPEGRLKKATQSSPGGATSEVETTQYLLTGGPLERQAADRVIGSKLDNWGRLAASRDGDIQTKVERDDFGRIETIKAYQEGELKQKTTIIYDDYNREVQRVTASPYQEGIFSIDSEYDKEDRLIHKHTLAGSLTLEESYEYDEKSRLVIYRTGEGTSDDMLPCNECGRPITGQSFDYDGLDNLTRLVTAFPSGESDTAVFHYDVQRLTHITHSLTEGSNAYPAEVSLTYDEDGNLTGVEAGGTVTLAHNELGQLIQYNETAYYYDALGRLQQAGESYRYYLDDTVITEDSEDTSVDHVRHAALPVAERQSGQARWLVADSKMSVIAVTSPKGNNCIAYTPSGEGGNTTSIGFNGELKDPASGGYLLGNGTRLYLPMLGCFTSTDSLSPFSAGGLNPYRYCSGDPVNLADSSGHMGEGSTVAGIFGIVAGILSILFTIATGGASLSITAMVGIGLETAGVVASAANLARGAGSSAQTQLLMEGSEQNSGMSVGEAIGIAVGVLAVLAGAGAGMVKWRKTRAWRSRHTSLNRNSKGLLENTHIGDRSGVEQSVYRLDHSTPEEIRLNGFRASQDFGAIPKAIDGDALIVAETLNGVEQYHKIGGGQGHIYRIRSEGIRGFSLNQNIEHNLNDLKVHLDLDLDESINPYIDRADLMEEAHIELETVNRERHSRVKYMGPLNILNDMPDVLK</sequence>
<feature type="transmembrane region" description="Helical" evidence="1">
    <location>
        <begin position="1317"/>
        <end position="1338"/>
    </location>
</feature>
<dbReference type="InterPro" id="IPR006530">
    <property type="entry name" value="YD"/>
</dbReference>
<keyword evidence="1" id="KW-0812">Transmembrane</keyword>
<reference evidence="2 3" key="1">
    <citation type="submission" date="2007-08" db="EMBL/GenBank/DDBJ databases">
        <authorList>
            <consortium name="The Vibrio harveyi Genome Sequencing Project"/>
            <person name="Bassler B."/>
            <person name="Clifton S.W."/>
            <person name="Fulton L."/>
            <person name="Delehaunty K."/>
            <person name="Fronick C."/>
            <person name="Harrison M."/>
            <person name="Markivic C."/>
            <person name="Fulton R."/>
            <person name="Tin-Wollam A.-M."/>
            <person name="Shah N."/>
            <person name="Pepin K."/>
            <person name="Nash W."/>
            <person name="Thiruvilangam P."/>
            <person name="Bhonagiri V."/>
            <person name="Waters C."/>
            <person name="Tu K.C."/>
            <person name="Irgon J."/>
            <person name="Wilson R.K."/>
        </authorList>
    </citation>
    <scope>NUCLEOTIDE SEQUENCE [LARGE SCALE GENOMIC DNA]</scope>
    <source>
        <strain evidence="3">ATCC BAA-1116 / BB120</strain>
    </source>
</reference>
<organism evidence="2 3">
    <name type="scientific">Vibrio campbellii (strain ATCC BAA-1116)</name>
    <dbReference type="NCBI Taxonomy" id="2902295"/>
    <lineage>
        <taxon>Bacteria</taxon>
        <taxon>Pseudomonadati</taxon>
        <taxon>Pseudomonadota</taxon>
        <taxon>Gammaproteobacteria</taxon>
        <taxon>Vibrionales</taxon>
        <taxon>Vibrionaceae</taxon>
        <taxon>Vibrio</taxon>
    </lineage>
</organism>
<dbReference type="KEGG" id="vha:VIBHAR_01674"/>
<dbReference type="Proteomes" id="UP000008152">
    <property type="component" value="Chromosome I"/>
</dbReference>
<evidence type="ECO:0000313" key="2">
    <source>
        <dbReference type="EMBL" id="ABU70643.1"/>
    </source>
</evidence>
<keyword evidence="1" id="KW-1133">Transmembrane helix</keyword>
<evidence type="ECO:0000313" key="3">
    <source>
        <dbReference type="Proteomes" id="UP000008152"/>
    </source>
</evidence>
<proteinExistence type="predicted"/>
<dbReference type="NCBIfam" id="TIGR01643">
    <property type="entry name" value="YD_repeat_2x"/>
    <property type="match status" value="1"/>
</dbReference>
<dbReference type="InterPro" id="IPR022385">
    <property type="entry name" value="Rhs_assc_core"/>
</dbReference>
<dbReference type="EMBL" id="CP000789">
    <property type="protein sequence ID" value="ABU70643.1"/>
    <property type="molecule type" value="Genomic_DNA"/>
</dbReference>
<accession>A7MTH4</accession>
<feature type="transmembrane region" description="Helical" evidence="1">
    <location>
        <begin position="1358"/>
        <end position="1384"/>
    </location>
</feature>
<feature type="transmembrane region" description="Helical" evidence="1">
    <location>
        <begin position="1291"/>
        <end position="1310"/>
    </location>
</feature>
<dbReference type="NCBIfam" id="TIGR03696">
    <property type="entry name" value="Rhs_assc_core"/>
    <property type="match status" value="1"/>
</dbReference>
<evidence type="ECO:0008006" key="4">
    <source>
        <dbReference type="Google" id="ProtNLM"/>
    </source>
</evidence>
<keyword evidence="1" id="KW-0472">Membrane</keyword>
<name>A7MTH4_VIBC1</name>
<dbReference type="Gene3D" id="2.180.10.10">
    <property type="entry name" value="RHS repeat-associated core"/>
    <property type="match status" value="2"/>
</dbReference>
<evidence type="ECO:0000256" key="1">
    <source>
        <dbReference type="SAM" id="Phobius"/>
    </source>
</evidence>
<dbReference type="PATRIC" id="fig|338187.25.peg.994"/>